<dbReference type="EMBL" id="PCDP01000076">
    <property type="protein sequence ID" value="PZM08029.1"/>
    <property type="molecule type" value="Genomic_DNA"/>
</dbReference>
<evidence type="ECO:0000313" key="1">
    <source>
        <dbReference type="EMBL" id="PZM08029.1"/>
    </source>
</evidence>
<keyword evidence="2" id="KW-1185">Reference proteome</keyword>
<evidence type="ECO:0000313" key="2">
    <source>
        <dbReference type="Proteomes" id="UP000248925"/>
    </source>
</evidence>
<gene>
    <name evidence="1" type="ORF">CPY51_30225</name>
</gene>
<sequence length="118" mass="13421">MIAKFGYVAEDGVIAIEPSRVSWRWGRYCIYRLHHQFGPRRMISGCRAHFGLTLKKLRPANLQNDAISQVRDVAMRAMRYQVGLVDKSELRGLQIASTLESTISEVQSCATRGLRKII</sequence>
<name>A0A2W4C2I2_9HYPH</name>
<organism evidence="1 2">
    <name type="scientific">Rhizobium tubonense</name>
    <dbReference type="NCBI Taxonomy" id="484088"/>
    <lineage>
        <taxon>Bacteria</taxon>
        <taxon>Pseudomonadati</taxon>
        <taxon>Pseudomonadota</taxon>
        <taxon>Alphaproteobacteria</taxon>
        <taxon>Hyphomicrobiales</taxon>
        <taxon>Rhizobiaceae</taxon>
        <taxon>Rhizobium/Agrobacterium group</taxon>
        <taxon>Rhizobium</taxon>
    </lineage>
</organism>
<dbReference type="AlphaFoldDB" id="A0A2W4C2I2"/>
<protein>
    <submittedName>
        <fullName evidence="1">Uncharacterized protein</fullName>
    </submittedName>
</protein>
<comment type="caution">
    <text evidence="1">The sequence shown here is derived from an EMBL/GenBank/DDBJ whole genome shotgun (WGS) entry which is preliminary data.</text>
</comment>
<dbReference type="RefSeq" id="WP_111164069.1">
    <property type="nucleotide sequence ID" value="NZ_PCDP01000076.1"/>
</dbReference>
<proteinExistence type="predicted"/>
<accession>A0A2W4C2I2</accession>
<dbReference type="Proteomes" id="UP000248925">
    <property type="component" value="Unassembled WGS sequence"/>
</dbReference>
<reference evidence="1 2" key="1">
    <citation type="journal article" date="2018" name="Sci. Rep.">
        <title>Rhizobium tumorigenes sp. nov., a novel plant tumorigenic bacterium isolated from cane gall tumors on thornless blackberry.</title>
        <authorList>
            <person name="Kuzmanovi N."/>
            <person name="Smalla K."/>
            <person name="Gronow S."/>
            <person name="PuBawska J."/>
        </authorList>
    </citation>
    <scope>NUCLEOTIDE SEQUENCE [LARGE SCALE GENOMIC DNA]</scope>
    <source>
        <strain evidence="1 2">CCBAU 85046</strain>
    </source>
</reference>